<dbReference type="GO" id="GO:0051536">
    <property type="term" value="F:iron-sulfur cluster binding"/>
    <property type="evidence" value="ECO:0007669"/>
    <property type="project" value="UniProtKB-KW"/>
</dbReference>
<evidence type="ECO:0000256" key="2">
    <source>
        <dbReference type="ARBA" id="ARBA00006490"/>
    </source>
</evidence>
<organism evidence="8 9">
    <name type="scientific">Oceanobacillus bengalensis</name>
    <dbReference type="NCBI Taxonomy" id="1435466"/>
    <lineage>
        <taxon>Bacteria</taxon>
        <taxon>Bacillati</taxon>
        <taxon>Bacillota</taxon>
        <taxon>Bacilli</taxon>
        <taxon>Bacillales</taxon>
        <taxon>Bacillaceae</taxon>
        <taxon>Oceanobacillus</taxon>
    </lineage>
</organism>
<reference evidence="8 9" key="1">
    <citation type="journal article" date="2015" name="Antonie Van Leeuwenhoek">
        <title>Oceanobacillus bengalensis sp. nov., a bacterium isolated from seawater of the Bay of Bengal.</title>
        <authorList>
            <person name="Yongchang O."/>
            <person name="Xiang W."/>
            <person name="Wang G."/>
        </authorList>
    </citation>
    <scope>NUCLEOTIDE SEQUENCE [LARGE SCALE GENOMIC DNA]</scope>
    <source>
        <strain evidence="8 9">MCCC 1K00260</strain>
    </source>
</reference>
<evidence type="ECO:0000256" key="6">
    <source>
        <dbReference type="ARBA" id="ARBA00023014"/>
    </source>
</evidence>
<dbReference type="Proteomes" id="UP000281813">
    <property type="component" value="Unassembled WGS sequence"/>
</dbReference>
<dbReference type="EMBL" id="RBZO01000019">
    <property type="protein sequence ID" value="RKQ14629.1"/>
    <property type="molecule type" value="Genomic_DNA"/>
</dbReference>
<dbReference type="Pfam" id="PF00266">
    <property type="entry name" value="Aminotran_5"/>
    <property type="match status" value="1"/>
</dbReference>
<evidence type="ECO:0000256" key="5">
    <source>
        <dbReference type="ARBA" id="ARBA00023004"/>
    </source>
</evidence>
<dbReference type="GO" id="GO:0046872">
    <property type="term" value="F:metal ion binding"/>
    <property type="evidence" value="ECO:0007669"/>
    <property type="project" value="UniProtKB-KW"/>
</dbReference>
<comment type="similarity">
    <text evidence="2">Belongs to the class-V pyridoxal-phosphate-dependent aminotransferase family. NifS/IscS subfamily.</text>
</comment>
<dbReference type="InterPro" id="IPR015422">
    <property type="entry name" value="PyrdxlP-dep_Trfase_small"/>
</dbReference>
<dbReference type="RefSeq" id="WP_121132238.1">
    <property type="nucleotide sequence ID" value="NZ_JBHUFK010000060.1"/>
</dbReference>
<proteinExistence type="inferred from homology"/>
<feature type="domain" description="Aminotransferase class V" evidence="7">
    <location>
        <begin position="2"/>
        <end position="362"/>
    </location>
</feature>
<name>A0A494YWN4_9BACI</name>
<dbReference type="OrthoDB" id="9808002at2"/>
<evidence type="ECO:0000256" key="1">
    <source>
        <dbReference type="ARBA" id="ARBA00001933"/>
    </source>
</evidence>
<accession>A0A494YWN4</accession>
<dbReference type="InterPro" id="IPR016454">
    <property type="entry name" value="Cysteine_dSase"/>
</dbReference>
<dbReference type="PANTHER" id="PTHR11601">
    <property type="entry name" value="CYSTEINE DESULFURYLASE FAMILY MEMBER"/>
    <property type="match status" value="1"/>
</dbReference>
<gene>
    <name evidence="8" type="ORF">D8M05_12370</name>
</gene>
<keyword evidence="3" id="KW-0479">Metal-binding</keyword>
<evidence type="ECO:0000256" key="4">
    <source>
        <dbReference type="ARBA" id="ARBA00022898"/>
    </source>
</evidence>
<keyword evidence="6" id="KW-0411">Iron-sulfur</keyword>
<dbReference type="InterPro" id="IPR015421">
    <property type="entry name" value="PyrdxlP-dep_Trfase_major"/>
</dbReference>
<dbReference type="PANTHER" id="PTHR11601:SF50">
    <property type="entry name" value="CYSTEINE DESULFURASE ISCS 2-RELATED"/>
    <property type="match status" value="1"/>
</dbReference>
<comment type="caution">
    <text evidence="8">The sequence shown here is derived from an EMBL/GenBank/DDBJ whole genome shotgun (WGS) entry which is preliminary data.</text>
</comment>
<dbReference type="Gene3D" id="3.40.640.10">
    <property type="entry name" value="Type I PLP-dependent aspartate aminotransferase-like (Major domain)"/>
    <property type="match status" value="1"/>
</dbReference>
<keyword evidence="9" id="KW-1185">Reference proteome</keyword>
<dbReference type="GO" id="GO:0031071">
    <property type="term" value="F:cysteine desulfurase activity"/>
    <property type="evidence" value="ECO:0007669"/>
    <property type="project" value="UniProtKB-ARBA"/>
</dbReference>
<dbReference type="InterPro" id="IPR015424">
    <property type="entry name" value="PyrdxlP-dep_Trfase"/>
</dbReference>
<evidence type="ECO:0000313" key="8">
    <source>
        <dbReference type="EMBL" id="RKQ14629.1"/>
    </source>
</evidence>
<keyword evidence="4" id="KW-0663">Pyridoxal phosphate</keyword>
<evidence type="ECO:0000313" key="9">
    <source>
        <dbReference type="Proteomes" id="UP000281813"/>
    </source>
</evidence>
<dbReference type="PIRSF" id="PIRSF005572">
    <property type="entry name" value="NifS"/>
    <property type="match status" value="1"/>
</dbReference>
<evidence type="ECO:0000259" key="7">
    <source>
        <dbReference type="Pfam" id="PF00266"/>
    </source>
</evidence>
<dbReference type="InterPro" id="IPR000192">
    <property type="entry name" value="Aminotrans_V_dom"/>
</dbReference>
<dbReference type="SUPFAM" id="SSF53383">
    <property type="entry name" value="PLP-dependent transferases"/>
    <property type="match status" value="1"/>
</dbReference>
<sequence>MIYLDNSATTQPDPSVLESFQQVSEQFYANPSSIHQFGGTAEKLLKTAKIQAADILQVAPREIVFTSGGTEGNNIAIKGIALEHQSRGKHIITTEIEHPSVYETCKGLEKLGFEVTYLPVNQQGVISIEDLRNAIREDTILISIMHVNNELGSIQPIQEIGEIAKQHPKLFFHVDDVQGLGKVPLKLDGSGIDLCSFSAHKIHGLKGTGMLYVNKHTTLFPLFHGGNQEHAIRSGTENLAGIVAMVKALRLIVEREKKEVGRLYELQAYLVKELKEVDGVFINTSKNAAPHIVNISVPGIKPEVMIHMLGEQNIFISTKSACSSKLKDESKVLAECGFSLERSTSALRISLSYDNTMDEIKVFLEAIKKAIKQFKEAME</sequence>
<keyword evidence="5" id="KW-0408">Iron</keyword>
<dbReference type="AlphaFoldDB" id="A0A494YWN4"/>
<dbReference type="Gene3D" id="3.90.1150.10">
    <property type="entry name" value="Aspartate Aminotransferase, domain 1"/>
    <property type="match status" value="1"/>
</dbReference>
<dbReference type="FunFam" id="3.40.640.10:FF:000084">
    <property type="entry name" value="IscS-like cysteine desulfurase"/>
    <property type="match status" value="1"/>
</dbReference>
<evidence type="ECO:0000256" key="3">
    <source>
        <dbReference type="ARBA" id="ARBA00022723"/>
    </source>
</evidence>
<comment type="cofactor">
    <cofactor evidence="1">
        <name>pyridoxal 5'-phosphate</name>
        <dbReference type="ChEBI" id="CHEBI:597326"/>
    </cofactor>
</comment>
<protein>
    <submittedName>
        <fullName evidence="8">Cysteine desulfurase</fullName>
    </submittedName>
</protein>